<feature type="domain" description="O-methyltransferase dimerisation" evidence="5">
    <location>
        <begin position="27"/>
        <end position="98"/>
    </location>
</feature>
<reference evidence="6 7" key="1">
    <citation type="submission" date="2021-02" db="EMBL/GenBank/DDBJ databases">
        <title>Actinophytocola xerophila sp. nov., isolated from soil of cotton cropping field.</title>
        <authorList>
            <person name="Huang R."/>
            <person name="Chen X."/>
            <person name="Ge X."/>
            <person name="Liu W."/>
        </authorList>
    </citation>
    <scope>NUCLEOTIDE SEQUENCE [LARGE SCALE GENOMIC DNA]</scope>
    <source>
        <strain evidence="6 7">S1-96</strain>
    </source>
</reference>
<dbReference type="GO" id="GO:0032259">
    <property type="term" value="P:methylation"/>
    <property type="evidence" value="ECO:0007669"/>
    <property type="project" value="UniProtKB-KW"/>
</dbReference>
<keyword evidence="7" id="KW-1185">Reference proteome</keyword>
<sequence length="344" mass="35960">MPIGLGDEEAAAYASGEAPGSFVDMLGTAAYRCAAAAQRLGVFGALADGPLTAPALAAAIGADQRGVGLLADALVEFGYLDHTGDGYASTPVAAKWLAGSAGYAVVELFWQRVLFELWDGLEESVRTGKPAVDFYAWLAERPETSRHFQTMLDAHATHLAAEVGDLLPVSDGSVLDLGGGHGRYSIALCQRHPGLTATVVDFPGALGTAAVEAAGLTDRVTMRAGDYTREPLGTGHDLVLLFNVLHGHTEANNRALLARVAEALRPGGTVAILENSTDVPPEEGRAGVAFLHTFSLNLFHGQGGQVYPAARIGGWLTDAGFRAPTTTRLRESPGQHLILAQRSA</sequence>
<dbReference type="CDD" id="cd02440">
    <property type="entry name" value="AdoMet_MTases"/>
    <property type="match status" value="1"/>
</dbReference>
<feature type="domain" description="O-methyltransferase C-terminal" evidence="4">
    <location>
        <begin position="142"/>
        <end position="322"/>
    </location>
</feature>
<dbReference type="RefSeq" id="WP_260190190.1">
    <property type="nucleotide sequence ID" value="NZ_JAFFZE010000006.1"/>
</dbReference>
<evidence type="ECO:0000256" key="2">
    <source>
        <dbReference type="ARBA" id="ARBA00022679"/>
    </source>
</evidence>
<dbReference type="InterPro" id="IPR036390">
    <property type="entry name" value="WH_DNA-bd_sf"/>
</dbReference>
<keyword evidence="2" id="KW-0808">Transferase</keyword>
<dbReference type="InterPro" id="IPR001077">
    <property type="entry name" value="COMT_C"/>
</dbReference>
<dbReference type="EMBL" id="JAFFZE010000006">
    <property type="protein sequence ID" value="MCT2582856.1"/>
    <property type="molecule type" value="Genomic_DNA"/>
</dbReference>
<evidence type="ECO:0000259" key="4">
    <source>
        <dbReference type="Pfam" id="PF00891"/>
    </source>
</evidence>
<evidence type="ECO:0000256" key="1">
    <source>
        <dbReference type="ARBA" id="ARBA00022603"/>
    </source>
</evidence>
<dbReference type="InterPro" id="IPR029063">
    <property type="entry name" value="SAM-dependent_MTases_sf"/>
</dbReference>
<dbReference type="Pfam" id="PF00891">
    <property type="entry name" value="Methyltransf_2"/>
    <property type="match status" value="1"/>
</dbReference>
<dbReference type="PANTHER" id="PTHR43712:SF2">
    <property type="entry name" value="O-METHYLTRANSFERASE CICE"/>
    <property type="match status" value="1"/>
</dbReference>
<dbReference type="Gene3D" id="1.10.10.10">
    <property type="entry name" value="Winged helix-like DNA-binding domain superfamily/Winged helix DNA-binding domain"/>
    <property type="match status" value="1"/>
</dbReference>
<keyword evidence="1 6" id="KW-0489">Methyltransferase</keyword>
<evidence type="ECO:0000259" key="5">
    <source>
        <dbReference type="Pfam" id="PF08100"/>
    </source>
</evidence>
<dbReference type="GO" id="GO:0008168">
    <property type="term" value="F:methyltransferase activity"/>
    <property type="evidence" value="ECO:0007669"/>
    <property type="project" value="UniProtKB-KW"/>
</dbReference>
<proteinExistence type="predicted"/>
<dbReference type="InterPro" id="IPR012967">
    <property type="entry name" value="COMT_dimerisation"/>
</dbReference>
<dbReference type="PANTHER" id="PTHR43712">
    <property type="entry name" value="PUTATIVE (AFU_ORTHOLOGUE AFUA_4G14580)-RELATED"/>
    <property type="match status" value="1"/>
</dbReference>
<accession>A0ABT2J520</accession>
<dbReference type="SUPFAM" id="SSF53335">
    <property type="entry name" value="S-adenosyl-L-methionine-dependent methyltransferases"/>
    <property type="match status" value="1"/>
</dbReference>
<dbReference type="PROSITE" id="PS51683">
    <property type="entry name" value="SAM_OMT_II"/>
    <property type="match status" value="1"/>
</dbReference>
<gene>
    <name evidence="6" type="ORF">JT362_06955</name>
</gene>
<dbReference type="Proteomes" id="UP001156441">
    <property type="component" value="Unassembled WGS sequence"/>
</dbReference>
<evidence type="ECO:0000256" key="3">
    <source>
        <dbReference type="ARBA" id="ARBA00022691"/>
    </source>
</evidence>
<evidence type="ECO:0000313" key="7">
    <source>
        <dbReference type="Proteomes" id="UP001156441"/>
    </source>
</evidence>
<comment type="caution">
    <text evidence="6">The sequence shown here is derived from an EMBL/GenBank/DDBJ whole genome shotgun (WGS) entry which is preliminary data.</text>
</comment>
<dbReference type="InterPro" id="IPR036388">
    <property type="entry name" value="WH-like_DNA-bd_sf"/>
</dbReference>
<dbReference type="SUPFAM" id="SSF46785">
    <property type="entry name" value="Winged helix' DNA-binding domain"/>
    <property type="match status" value="1"/>
</dbReference>
<dbReference type="Gene3D" id="3.40.50.150">
    <property type="entry name" value="Vaccinia Virus protein VP39"/>
    <property type="match status" value="1"/>
</dbReference>
<organism evidence="6 7">
    <name type="scientific">Actinophytocola gossypii</name>
    <dbReference type="NCBI Taxonomy" id="2812003"/>
    <lineage>
        <taxon>Bacteria</taxon>
        <taxon>Bacillati</taxon>
        <taxon>Actinomycetota</taxon>
        <taxon>Actinomycetes</taxon>
        <taxon>Pseudonocardiales</taxon>
        <taxon>Pseudonocardiaceae</taxon>
    </lineage>
</organism>
<dbReference type="InterPro" id="IPR016461">
    <property type="entry name" value="COMT-like"/>
</dbReference>
<name>A0ABT2J520_9PSEU</name>
<protein>
    <submittedName>
        <fullName evidence="6">Methyltransferase domain-containing protein</fullName>
    </submittedName>
</protein>
<keyword evidence="3" id="KW-0949">S-adenosyl-L-methionine</keyword>
<evidence type="ECO:0000313" key="6">
    <source>
        <dbReference type="EMBL" id="MCT2582856.1"/>
    </source>
</evidence>
<dbReference type="Pfam" id="PF08100">
    <property type="entry name" value="Dimerisation"/>
    <property type="match status" value="1"/>
</dbReference>